<name>A0A3P7LWA5_DIBLA</name>
<sequence length="133" mass="15657">MNRINDYVDNFLSDGETITVEETFRLGKAEPSRDLSLSPRLLKVFLKNDAQAALLVERRMALKNSHKIIFFQPDYDPRERMKMRELRRGMKERMNRGETGLRIKDGIIIQMKKTFWWGTPATMKAGSRQHDQQ</sequence>
<evidence type="ECO:0000313" key="2">
    <source>
        <dbReference type="Proteomes" id="UP000281553"/>
    </source>
</evidence>
<evidence type="ECO:0000313" key="1">
    <source>
        <dbReference type="EMBL" id="VDN21375.1"/>
    </source>
</evidence>
<dbReference type="Proteomes" id="UP000281553">
    <property type="component" value="Unassembled WGS sequence"/>
</dbReference>
<proteinExistence type="predicted"/>
<accession>A0A3P7LWA5</accession>
<keyword evidence="2" id="KW-1185">Reference proteome</keyword>
<dbReference type="AlphaFoldDB" id="A0A3P7LWA5"/>
<dbReference type="OrthoDB" id="6285467at2759"/>
<gene>
    <name evidence="1" type="ORF">DILT_LOCUS13822</name>
</gene>
<organism evidence="1 2">
    <name type="scientific">Dibothriocephalus latus</name>
    <name type="common">Fish tapeworm</name>
    <name type="synonym">Diphyllobothrium latum</name>
    <dbReference type="NCBI Taxonomy" id="60516"/>
    <lineage>
        <taxon>Eukaryota</taxon>
        <taxon>Metazoa</taxon>
        <taxon>Spiralia</taxon>
        <taxon>Lophotrochozoa</taxon>
        <taxon>Platyhelminthes</taxon>
        <taxon>Cestoda</taxon>
        <taxon>Eucestoda</taxon>
        <taxon>Diphyllobothriidea</taxon>
        <taxon>Diphyllobothriidae</taxon>
        <taxon>Dibothriocephalus</taxon>
    </lineage>
</organism>
<dbReference type="EMBL" id="UYRU01071727">
    <property type="protein sequence ID" value="VDN21375.1"/>
    <property type="molecule type" value="Genomic_DNA"/>
</dbReference>
<reference evidence="1 2" key="1">
    <citation type="submission" date="2018-11" db="EMBL/GenBank/DDBJ databases">
        <authorList>
            <consortium name="Pathogen Informatics"/>
        </authorList>
    </citation>
    <scope>NUCLEOTIDE SEQUENCE [LARGE SCALE GENOMIC DNA]</scope>
</reference>
<protein>
    <submittedName>
        <fullName evidence="1">Uncharacterized protein</fullName>
    </submittedName>
</protein>